<evidence type="ECO:0000259" key="5">
    <source>
        <dbReference type="PROSITE" id="PS50011"/>
    </source>
</evidence>
<keyword evidence="4" id="KW-0723">Serine/threonine-protein kinase</keyword>
<dbReference type="Gene3D" id="1.10.510.10">
    <property type="entry name" value="Transferase(Phosphotransferase) domain 1"/>
    <property type="match status" value="1"/>
</dbReference>
<dbReference type="PROSITE" id="PS00107">
    <property type="entry name" value="PROTEIN_KINASE_ATP"/>
    <property type="match status" value="1"/>
</dbReference>
<dbReference type="InterPro" id="IPR008271">
    <property type="entry name" value="Ser/Thr_kinase_AS"/>
</dbReference>
<keyword evidence="2 3" id="KW-0067">ATP-binding</keyword>
<sequence length="311" mass="34842">MVQHKLIRKLGEGNFGRVWEARRLDTGRLIAVKVLIPEGSLTLAAAKSYWERSGAYRGEGVILPQLDHEHIINCFHTTGWATRWPQIFMDLMEGSLDNLISPDDTPCPIMAHNVFHQMLQALDYLSVRGYVHRDVKPENIFYTTLRGTTPTPITSVFSPPTWRSILPLSTWRTQPQYQFRLGDFGLCDSESNLTSWNPAHGTRLYLAPELLVGRASPARRAQSHKSDVWALYVTMLFVLDVHGVRETGEYLWVASAVGKAELRFAATLAGAAEGEPRARVMQEMARLEPVKRASAGEVLDEVFGGVGRVSE</sequence>
<reference evidence="6" key="1">
    <citation type="journal article" date="2023" name="Mol. Phylogenet. Evol.">
        <title>Genome-scale phylogeny and comparative genomics of the fungal order Sordariales.</title>
        <authorList>
            <person name="Hensen N."/>
            <person name="Bonometti L."/>
            <person name="Westerberg I."/>
            <person name="Brannstrom I.O."/>
            <person name="Guillou S."/>
            <person name="Cros-Aarteil S."/>
            <person name="Calhoun S."/>
            <person name="Haridas S."/>
            <person name="Kuo A."/>
            <person name="Mondo S."/>
            <person name="Pangilinan J."/>
            <person name="Riley R."/>
            <person name="LaButti K."/>
            <person name="Andreopoulos B."/>
            <person name="Lipzen A."/>
            <person name="Chen C."/>
            <person name="Yan M."/>
            <person name="Daum C."/>
            <person name="Ng V."/>
            <person name="Clum A."/>
            <person name="Steindorff A."/>
            <person name="Ohm R.A."/>
            <person name="Martin F."/>
            <person name="Silar P."/>
            <person name="Natvig D.O."/>
            <person name="Lalanne C."/>
            <person name="Gautier V."/>
            <person name="Ament-Velasquez S.L."/>
            <person name="Kruys A."/>
            <person name="Hutchinson M.I."/>
            <person name="Powell A.J."/>
            <person name="Barry K."/>
            <person name="Miller A.N."/>
            <person name="Grigoriev I.V."/>
            <person name="Debuchy R."/>
            <person name="Gladieux P."/>
            <person name="Hiltunen Thoren M."/>
            <person name="Johannesson H."/>
        </authorList>
    </citation>
    <scope>NUCLEOTIDE SEQUENCE</scope>
    <source>
        <strain evidence="6">CBS 103.79</strain>
    </source>
</reference>
<evidence type="ECO:0000313" key="6">
    <source>
        <dbReference type="EMBL" id="KAK3899978.1"/>
    </source>
</evidence>
<dbReference type="GO" id="GO:0005634">
    <property type="term" value="C:nucleus"/>
    <property type="evidence" value="ECO:0007669"/>
    <property type="project" value="TreeGrafter"/>
</dbReference>
<dbReference type="SUPFAM" id="SSF56112">
    <property type="entry name" value="Protein kinase-like (PK-like)"/>
    <property type="match status" value="1"/>
</dbReference>
<dbReference type="PANTHER" id="PTHR44167:SF24">
    <property type="entry name" value="SERINE_THREONINE-PROTEIN KINASE CHK2"/>
    <property type="match status" value="1"/>
</dbReference>
<dbReference type="InterPro" id="IPR017441">
    <property type="entry name" value="Protein_kinase_ATP_BS"/>
</dbReference>
<evidence type="ECO:0000313" key="7">
    <source>
        <dbReference type="Proteomes" id="UP001303889"/>
    </source>
</evidence>
<gene>
    <name evidence="6" type="ORF">C8A05DRAFT_36393</name>
</gene>
<evidence type="ECO:0000256" key="2">
    <source>
        <dbReference type="ARBA" id="ARBA00022840"/>
    </source>
</evidence>
<dbReference type="GO" id="GO:0005524">
    <property type="term" value="F:ATP binding"/>
    <property type="evidence" value="ECO:0007669"/>
    <property type="project" value="UniProtKB-UniRule"/>
</dbReference>
<dbReference type="Proteomes" id="UP001303889">
    <property type="component" value="Unassembled WGS sequence"/>
</dbReference>
<feature type="domain" description="Protein kinase" evidence="5">
    <location>
        <begin position="4"/>
        <end position="304"/>
    </location>
</feature>
<dbReference type="PANTHER" id="PTHR44167">
    <property type="entry name" value="OVARIAN-SPECIFIC SERINE/THREONINE-PROTEIN KINASE LOK-RELATED"/>
    <property type="match status" value="1"/>
</dbReference>
<keyword evidence="6" id="KW-0418">Kinase</keyword>
<keyword evidence="7" id="KW-1185">Reference proteome</keyword>
<evidence type="ECO:0000256" key="4">
    <source>
        <dbReference type="RuleBase" id="RU000304"/>
    </source>
</evidence>
<dbReference type="Pfam" id="PF00069">
    <property type="entry name" value="Pkinase"/>
    <property type="match status" value="1"/>
</dbReference>
<dbReference type="SMART" id="SM00220">
    <property type="entry name" value="S_TKc"/>
    <property type="match status" value="1"/>
</dbReference>
<accession>A0AAN6MHE6</accession>
<dbReference type="GO" id="GO:0004674">
    <property type="term" value="F:protein serine/threonine kinase activity"/>
    <property type="evidence" value="ECO:0007669"/>
    <property type="project" value="UniProtKB-KW"/>
</dbReference>
<comment type="similarity">
    <text evidence="4">Belongs to the protein kinase superfamily.</text>
</comment>
<dbReference type="InterPro" id="IPR000719">
    <property type="entry name" value="Prot_kinase_dom"/>
</dbReference>
<proteinExistence type="inferred from homology"/>
<keyword evidence="1 3" id="KW-0547">Nucleotide-binding</keyword>
<dbReference type="AlphaFoldDB" id="A0AAN6MHE6"/>
<comment type="caution">
    <text evidence="6">The sequence shown here is derived from an EMBL/GenBank/DDBJ whole genome shotgun (WGS) entry which is preliminary data.</text>
</comment>
<organism evidence="6 7">
    <name type="scientific">Staphylotrichum tortipilum</name>
    <dbReference type="NCBI Taxonomy" id="2831512"/>
    <lineage>
        <taxon>Eukaryota</taxon>
        <taxon>Fungi</taxon>
        <taxon>Dikarya</taxon>
        <taxon>Ascomycota</taxon>
        <taxon>Pezizomycotina</taxon>
        <taxon>Sordariomycetes</taxon>
        <taxon>Sordariomycetidae</taxon>
        <taxon>Sordariales</taxon>
        <taxon>Chaetomiaceae</taxon>
        <taxon>Staphylotrichum</taxon>
    </lineage>
</organism>
<feature type="binding site" evidence="3">
    <location>
        <position position="33"/>
    </location>
    <ligand>
        <name>ATP</name>
        <dbReference type="ChEBI" id="CHEBI:30616"/>
    </ligand>
</feature>
<dbReference type="EMBL" id="MU855718">
    <property type="protein sequence ID" value="KAK3899978.1"/>
    <property type="molecule type" value="Genomic_DNA"/>
</dbReference>
<dbReference type="CDD" id="cd00180">
    <property type="entry name" value="PKc"/>
    <property type="match status" value="1"/>
</dbReference>
<keyword evidence="6" id="KW-0808">Transferase</keyword>
<dbReference type="GO" id="GO:0044773">
    <property type="term" value="P:mitotic DNA damage checkpoint signaling"/>
    <property type="evidence" value="ECO:0007669"/>
    <property type="project" value="TreeGrafter"/>
</dbReference>
<protein>
    <submittedName>
        <fullName evidence="6">Kinase-like domain-containing protein</fullName>
    </submittedName>
</protein>
<name>A0AAN6MHE6_9PEZI</name>
<dbReference type="GO" id="GO:0005737">
    <property type="term" value="C:cytoplasm"/>
    <property type="evidence" value="ECO:0007669"/>
    <property type="project" value="TreeGrafter"/>
</dbReference>
<dbReference type="InterPro" id="IPR011009">
    <property type="entry name" value="Kinase-like_dom_sf"/>
</dbReference>
<evidence type="ECO:0000256" key="3">
    <source>
        <dbReference type="PROSITE-ProRule" id="PRU10141"/>
    </source>
</evidence>
<dbReference type="PROSITE" id="PS00108">
    <property type="entry name" value="PROTEIN_KINASE_ST"/>
    <property type="match status" value="1"/>
</dbReference>
<dbReference type="PROSITE" id="PS50011">
    <property type="entry name" value="PROTEIN_KINASE_DOM"/>
    <property type="match status" value="1"/>
</dbReference>
<evidence type="ECO:0000256" key="1">
    <source>
        <dbReference type="ARBA" id="ARBA00022741"/>
    </source>
</evidence>
<reference evidence="6" key="2">
    <citation type="submission" date="2023-05" db="EMBL/GenBank/DDBJ databases">
        <authorList>
            <consortium name="Lawrence Berkeley National Laboratory"/>
            <person name="Steindorff A."/>
            <person name="Hensen N."/>
            <person name="Bonometti L."/>
            <person name="Westerberg I."/>
            <person name="Brannstrom I.O."/>
            <person name="Guillou S."/>
            <person name="Cros-Aarteil S."/>
            <person name="Calhoun S."/>
            <person name="Haridas S."/>
            <person name="Kuo A."/>
            <person name="Mondo S."/>
            <person name="Pangilinan J."/>
            <person name="Riley R."/>
            <person name="Labutti K."/>
            <person name="Andreopoulos B."/>
            <person name="Lipzen A."/>
            <person name="Chen C."/>
            <person name="Yanf M."/>
            <person name="Daum C."/>
            <person name="Ng V."/>
            <person name="Clum A."/>
            <person name="Ohm R."/>
            <person name="Martin F."/>
            <person name="Silar P."/>
            <person name="Natvig D."/>
            <person name="Lalanne C."/>
            <person name="Gautier V."/>
            <person name="Ament-Velasquez S.L."/>
            <person name="Kruys A."/>
            <person name="Hutchinson M.I."/>
            <person name="Powell A.J."/>
            <person name="Barry K."/>
            <person name="Miller A.N."/>
            <person name="Grigoriev I.V."/>
            <person name="Debuchy R."/>
            <person name="Gladieux P."/>
            <person name="Thoren M.H."/>
            <person name="Johannesson H."/>
        </authorList>
    </citation>
    <scope>NUCLEOTIDE SEQUENCE</scope>
    <source>
        <strain evidence="6">CBS 103.79</strain>
    </source>
</reference>